<dbReference type="HOGENOM" id="CLU_2135901_0_0_1"/>
<dbReference type="AlphaFoldDB" id="K1R2D0"/>
<name>K1R2D0_MAGGI</name>
<dbReference type="InParanoid" id="K1R2D0"/>
<proteinExistence type="predicted"/>
<organism evidence="1">
    <name type="scientific">Magallana gigas</name>
    <name type="common">Pacific oyster</name>
    <name type="synonym">Crassostrea gigas</name>
    <dbReference type="NCBI Taxonomy" id="29159"/>
    <lineage>
        <taxon>Eukaryota</taxon>
        <taxon>Metazoa</taxon>
        <taxon>Spiralia</taxon>
        <taxon>Lophotrochozoa</taxon>
        <taxon>Mollusca</taxon>
        <taxon>Bivalvia</taxon>
        <taxon>Autobranchia</taxon>
        <taxon>Pteriomorphia</taxon>
        <taxon>Ostreida</taxon>
        <taxon>Ostreoidea</taxon>
        <taxon>Ostreidae</taxon>
        <taxon>Magallana</taxon>
    </lineage>
</organism>
<sequence>MDFDRDVDDNVDHIHGEDEEMEEQYVAVQKVFTKHMEDIGDKLKEIPLSLAVDVRYDTPGLIITCMKEIYGRSCAGYTRTRQSKDLDNISANLSGSANPGSRVLLAEMKSRKK</sequence>
<dbReference type="EMBL" id="JH817333">
    <property type="protein sequence ID" value="EKC37684.1"/>
    <property type="molecule type" value="Genomic_DNA"/>
</dbReference>
<evidence type="ECO:0000313" key="1">
    <source>
        <dbReference type="EMBL" id="EKC37684.1"/>
    </source>
</evidence>
<gene>
    <name evidence="1" type="ORF">CGI_10024239</name>
</gene>
<protein>
    <submittedName>
        <fullName evidence="1">Uncharacterized protein</fullName>
    </submittedName>
</protein>
<reference evidence="1" key="1">
    <citation type="journal article" date="2012" name="Nature">
        <title>The oyster genome reveals stress adaptation and complexity of shell formation.</title>
        <authorList>
            <person name="Zhang G."/>
            <person name="Fang X."/>
            <person name="Guo X."/>
            <person name="Li L."/>
            <person name="Luo R."/>
            <person name="Xu F."/>
            <person name="Yang P."/>
            <person name="Zhang L."/>
            <person name="Wang X."/>
            <person name="Qi H."/>
            <person name="Xiong Z."/>
            <person name="Que H."/>
            <person name="Xie Y."/>
            <person name="Holland P.W."/>
            <person name="Paps J."/>
            <person name="Zhu Y."/>
            <person name="Wu F."/>
            <person name="Chen Y."/>
            <person name="Wang J."/>
            <person name="Peng C."/>
            <person name="Meng J."/>
            <person name="Yang L."/>
            <person name="Liu J."/>
            <person name="Wen B."/>
            <person name="Zhang N."/>
            <person name="Huang Z."/>
            <person name="Zhu Q."/>
            <person name="Feng Y."/>
            <person name="Mount A."/>
            <person name="Hedgecock D."/>
            <person name="Xu Z."/>
            <person name="Liu Y."/>
            <person name="Domazet-Loso T."/>
            <person name="Du Y."/>
            <person name="Sun X."/>
            <person name="Zhang S."/>
            <person name="Liu B."/>
            <person name="Cheng P."/>
            <person name="Jiang X."/>
            <person name="Li J."/>
            <person name="Fan D."/>
            <person name="Wang W."/>
            <person name="Fu W."/>
            <person name="Wang T."/>
            <person name="Wang B."/>
            <person name="Zhang J."/>
            <person name="Peng Z."/>
            <person name="Li Y."/>
            <person name="Li N."/>
            <person name="Wang J."/>
            <person name="Chen M."/>
            <person name="He Y."/>
            <person name="Tan F."/>
            <person name="Song X."/>
            <person name="Zheng Q."/>
            <person name="Huang R."/>
            <person name="Yang H."/>
            <person name="Du X."/>
            <person name="Chen L."/>
            <person name="Yang M."/>
            <person name="Gaffney P.M."/>
            <person name="Wang S."/>
            <person name="Luo L."/>
            <person name="She Z."/>
            <person name="Ming Y."/>
            <person name="Huang W."/>
            <person name="Zhang S."/>
            <person name="Huang B."/>
            <person name="Zhang Y."/>
            <person name="Qu T."/>
            <person name="Ni P."/>
            <person name="Miao G."/>
            <person name="Wang J."/>
            <person name="Wang Q."/>
            <person name="Steinberg C.E."/>
            <person name="Wang H."/>
            <person name="Li N."/>
            <person name="Qian L."/>
            <person name="Zhang G."/>
            <person name="Li Y."/>
            <person name="Yang H."/>
            <person name="Liu X."/>
            <person name="Wang J."/>
            <person name="Yin Y."/>
            <person name="Wang J."/>
        </authorList>
    </citation>
    <scope>NUCLEOTIDE SEQUENCE [LARGE SCALE GENOMIC DNA]</scope>
    <source>
        <strain evidence="1">05x7-T-G4-1.051#20</strain>
    </source>
</reference>
<accession>K1R2D0</accession>